<reference evidence="1 2" key="1">
    <citation type="submission" date="2014-06" db="EMBL/GenBank/DDBJ databases">
        <title>Evolutionary Origins and Diversification of the Mycorrhizal Mutualists.</title>
        <authorList>
            <consortium name="DOE Joint Genome Institute"/>
            <consortium name="Mycorrhizal Genomics Consortium"/>
            <person name="Kohler A."/>
            <person name="Kuo A."/>
            <person name="Nagy L.G."/>
            <person name="Floudas D."/>
            <person name="Copeland A."/>
            <person name="Barry K.W."/>
            <person name="Cichocki N."/>
            <person name="Veneault-Fourrey C."/>
            <person name="LaButti K."/>
            <person name="Lindquist E.A."/>
            <person name="Lipzen A."/>
            <person name="Lundell T."/>
            <person name="Morin E."/>
            <person name="Murat C."/>
            <person name="Riley R."/>
            <person name="Ohm R."/>
            <person name="Sun H."/>
            <person name="Tunlid A."/>
            <person name="Henrissat B."/>
            <person name="Grigoriev I.V."/>
            <person name="Hibbett D.S."/>
            <person name="Martin F."/>
        </authorList>
    </citation>
    <scope>NUCLEOTIDE SEQUENCE [LARGE SCALE GENOMIC DNA]</scope>
    <source>
        <strain evidence="1 2">SS14</strain>
    </source>
</reference>
<feature type="non-terminal residue" evidence="1">
    <location>
        <position position="1"/>
    </location>
</feature>
<organism evidence="1 2">
    <name type="scientific">Sphaerobolus stellatus (strain SS14)</name>
    <dbReference type="NCBI Taxonomy" id="990650"/>
    <lineage>
        <taxon>Eukaryota</taxon>
        <taxon>Fungi</taxon>
        <taxon>Dikarya</taxon>
        <taxon>Basidiomycota</taxon>
        <taxon>Agaricomycotina</taxon>
        <taxon>Agaricomycetes</taxon>
        <taxon>Phallomycetidae</taxon>
        <taxon>Geastrales</taxon>
        <taxon>Sphaerobolaceae</taxon>
        <taxon>Sphaerobolus</taxon>
    </lineage>
</organism>
<protein>
    <recommendedName>
        <fullName evidence="3">RNase H type-1 domain-containing protein</fullName>
    </recommendedName>
</protein>
<name>A0A0C9UDY4_SPHS4</name>
<sequence length="172" mass="19361">SGIISITCVRSGAFELGGTVDLAKGERFVNFDFALAQALKRILALGLKRIVVSYDIACKYNIHFLKRMAHPSWPLLDEDELERLQQVELVWLVPKFHLAAHIEGCADTYSFNWTADVGRTCGEIVESNWSKMNGVATATREMGFSQRRDTIIDVMAHFNFTKAINEGMFSIE</sequence>
<proteinExistence type="predicted"/>
<dbReference type="AlphaFoldDB" id="A0A0C9UDY4"/>
<evidence type="ECO:0000313" key="1">
    <source>
        <dbReference type="EMBL" id="KIJ32909.1"/>
    </source>
</evidence>
<accession>A0A0C9UDY4</accession>
<dbReference type="Proteomes" id="UP000054279">
    <property type="component" value="Unassembled WGS sequence"/>
</dbReference>
<dbReference type="Pfam" id="PF18758">
    <property type="entry name" value="KDZ"/>
    <property type="match status" value="1"/>
</dbReference>
<dbReference type="EMBL" id="KN837220">
    <property type="protein sequence ID" value="KIJ32909.1"/>
    <property type="molecule type" value="Genomic_DNA"/>
</dbReference>
<evidence type="ECO:0000313" key="2">
    <source>
        <dbReference type="Proteomes" id="UP000054279"/>
    </source>
</evidence>
<evidence type="ECO:0008006" key="3">
    <source>
        <dbReference type="Google" id="ProtNLM"/>
    </source>
</evidence>
<dbReference type="OrthoDB" id="3222357at2759"/>
<dbReference type="HOGENOM" id="CLU_003703_5_2_1"/>
<dbReference type="InterPro" id="IPR040521">
    <property type="entry name" value="KDZ"/>
</dbReference>
<gene>
    <name evidence="1" type="ORF">M422DRAFT_183871</name>
</gene>
<keyword evidence="2" id="KW-1185">Reference proteome</keyword>